<dbReference type="EMBL" id="AZBU02000002">
    <property type="protein sequence ID" value="TKR95621.1"/>
    <property type="molecule type" value="Genomic_DNA"/>
</dbReference>
<reference evidence="2 3" key="1">
    <citation type="journal article" date="2015" name="Genome Biol.">
        <title>Comparative genomics of Steinernema reveals deeply conserved gene regulatory networks.</title>
        <authorList>
            <person name="Dillman A.R."/>
            <person name="Macchietto M."/>
            <person name="Porter C.F."/>
            <person name="Rogers A."/>
            <person name="Williams B."/>
            <person name="Antoshechkin I."/>
            <person name="Lee M.M."/>
            <person name="Goodwin Z."/>
            <person name="Lu X."/>
            <person name="Lewis E.E."/>
            <person name="Goodrich-Blair H."/>
            <person name="Stock S.P."/>
            <person name="Adams B.J."/>
            <person name="Sternberg P.W."/>
            <person name="Mortazavi A."/>
        </authorList>
    </citation>
    <scope>NUCLEOTIDE SEQUENCE [LARGE SCALE GENOMIC DNA]</scope>
    <source>
        <strain evidence="2 3">ALL</strain>
    </source>
</reference>
<proteinExistence type="predicted"/>
<dbReference type="OrthoDB" id="10397346at2759"/>
<feature type="transmembrane region" description="Helical" evidence="1">
    <location>
        <begin position="67"/>
        <end position="88"/>
    </location>
</feature>
<evidence type="ECO:0000313" key="2">
    <source>
        <dbReference type="EMBL" id="TKR95621.1"/>
    </source>
</evidence>
<comment type="caution">
    <text evidence="2">The sequence shown here is derived from an EMBL/GenBank/DDBJ whole genome shotgun (WGS) entry which is preliminary data.</text>
</comment>
<keyword evidence="1" id="KW-0472">Membrane</keyword>
<name>A0A4U5PH44_STECR</name>
<keyword evidence="3" id="KW-1185">Reference proteome</keyword>
<dbReference type="AlphaFoldDB" id="A0A4U5PH44"/>
<sequence>MHHFDSTENVVLRVVFSFLIYVLILVSKDQAIQNFSFYCSTIAVGLLAIICLLAGVASNGRFSVDLILFYSAYELFMVVISLFGVVSFHLHLPYPIDNEVFAVVLFIRAMLFIYFVAYALHKEEKRERGKCDIVAV</sequence>
<keyword evidence="1" id="KW-0812">Transmembrane</keyword>
<feature type="transmembrane region" description="Helical" evidence="1">
    <location>
        <begin position="35"/>
        <end position="55"/>
    </location>
</feature>
<feature type="transmembrane region" description="Helical" evidence="1">
    <location>
        <begin position="12"/>
        <end position="29"/>
    </location>
</feature>
<protein>
    <submittedName>
        <fullName evidence="2">Uncharacterized protein</fullName>
    </submittedName>
</protein>
<evidence type="ECO:0000313" key="3">
    <source>
        <dbReference type="Proteomes" id="UP000298663"/>
    </source>
</evidence>
<dbReference type="Proteomes" id="UP000298663">
    <property type="component" value="Unassembled WGS sequence"/>
</dbReference>
<reference evidence="2 3" key="2">
    <citation type="journal article" date="2019" name="G3 (Bethesda)">
        <title>Hybrid Assembly of the Genome of the Entomopathogenic Nematode Steinernema carpocapsae Identifies the X-Chromosome.</title>
        <authorList>
            <person name="Serra L."/>
            <person name="Macchietto M."/>
            <person name="Macias-Munoz A."/>
            <person name="McGill C.J."/>
            <person name="Rodriguez I.M."/>
            <person name="Rodriguez B."/>
            <person name="Murad R."/>
            <person name="Mortazavi A."/>
        </authorList>
    </citation>
    <scope>NUCLEOTIDE SEQUENCE [LARGE SCALE GENOMIC DNA]</scope>
    <source>
        <strain evidence="2 3">ALL</strain>
    </source>
</reference>
<evidence type="ECO:0000256" key="1">
    <source>
        <dbReference type="SAM" id="Phobius"/>
    </source>
</evidence>
<feature type="transmembrane region" description="Helical" evidence="1">
    <location>
        <begin position="100"/>
        <end position="120"/>
    </location>
</feature>
<accession>A0A4U5PH44</accession>
<gene>
    <name evidence="2" type="ORF">L596_009762</name>
</gene>
<organism evidence="2 3">
    <name type="scientific">Steinernema carpocapsae</name>
    <name type="common">Entomopathogenic nematode</name>
    <dbReference type="NCBI Taxonomy" id="34508"/>
    <lineage>
        <taxon>Eukaryota</taxon>
        <taxon>Metazoa</taxon>
        <taxon>Ecdysozoa</taxon>
        <taxon>Nematoda</taxon>
        <taxon>Chromadorea</taxon>
        <taxon>Rhabditida</taxon>
        <taxon>Tylenchina</taxon>
        <taxon>Panagrolaimomorpha</taxon>
        <taxon>Strongyloidoidea</taxon>
        <taxon>Steinernematidae</taxon>
        <taxon>Steinernema</taxon>
    </lineage>
</organism>
<keyword evidence="1" id="KW-1133">Transmembrane helix</keyword>